<evidence type="ECO:0000313" key="5">
    <source>
        <dbReference type="EMBL" id="ODM19656.1"/>
    </source>
</evidence>
<dbReference type="Gene3D" id="3.90.105.10">
    <property type="entry name" value="Molybdopterin biosynthesis moea protein, domain 2"/>
    <property type="match status" value="1"/>
</dbReference>
<proteinExistence type="inferred from homology"/>
<dbReference type="PANTHER" id="PTHR10192:SF30">
    <property type="entry name" value="MOLYBDOPTERIN ADENYLYLTRANSFERASE"/>
    <property type="match status" value="1"/>
</dbReference>
<protein>
    <recommendedName>
        <fullName evidence="2">molybdopterin adenylyltransferase</fullName>
        <ecNumber evidence="2">2.7.7.75</ecNumber>
    </recommendedName>
</protein>
<comment type="catalytic activity">
    <reaction evidence="3">
        <text>adenylyl-molybdopterin + molybdate = Mo-molybdopterin + AMP + H(+)</text>
        <dbReference type="Rhea" id="RHEA:35047"/>
        <dbReference type="ChEBI" id="CHEBI:15378"/>
        <dbReference type="ChEBI" id="CHEBI:36264"/>
        <dbReference type="ChEBI" id="CHEBI:62727"/>
        <dbReference type="ChEBI" id="CHEBI:71302"/>
        <dbReference type="ChEBI" id="CHEBI:456215"/>
    </reaction>
</comment>
<evidence type="ECO:0000259" key="4">
    <source>
        <dbReference type="SMART" id="SM00852"/>
    </source>
</evidence>
<dbReference type="SUPFAM" id="SSF63882">
    <property type="entry name" value="MoeA N-terminal region -like"/>
    <property type="match status" value="1"/>
</dbReference>
<comment type="catalytic activity">
    <reaction evidence="3">
        <text>molybdopterin + ATP + H(+) = adenylyl-molybdopterin + diphosphate</text>
        <dbReference type="Rhea" id="RHEA:31331"/>
        <dbReference type="ChEBI" id="CHEBI:15378"/>
        <dbReference type="ChEBI" id="CHEBI:30616"/>
        <dbReference type="ChEBI" id="CHEBI:33019"/>
        <dbReference type="ChEBI" id="CHEBI:58698"/>
        <dbReference type="ChEBI" id="CHEBI:62727"/>
    </reaction>
</comment>
<dbReference type="PANTHER" id="PTHR10192">
    <property type="entry name" value="MOLYBDOPTERIN BIOSYNTHESIS PROTEIN"/>
    <property type="match status" value="1"/>
</dbReference>
<dbReference type="SUPFAM" id="SSF53218">
    <property type="entry name" value="Molybdenum cofactor biosynthesis proteins"/>
    <property type="match status" value="1"/>
</dbReference>
<dbReference type="STRING" id="573508.A0A1E3BGZ0"/>
<comment type="caution">
    <text evidence="5">The sequence shown here is derived from an EMBL/GenBank/DDBJ whole genome shotgun (WGS) entry which is preliminary data.</text>
</comment>
<dbReference type="GO" id="GO:0006777">
    <property type="term" value="P:Mo-molybdopterin cofactor biosynthetic process"/>
    <property type="evidence" value="ECO:0007669"/>
    <property type="project" value="UniProtKB-UniRule"/>
</dbReference>
<keyword evidence="3" id="KW-0500">Molybdenum</keyword>
<dbReference type="EMBL" id="JXNT01000004">
    <property type="protein sequence ID" value="ODM19656.1"/>
    <property type="molecule type" value="Genomic_DNA"/>
</dbReference>
<dbReference type="InterPro" id="IPR036425">
    <property type="entry name" value="MoaB/Mog-like_dom_sf"/>
</dbReference>
<dbReference type="GO" id="GO:0005829">
    <property type="term" value="C:cytosol"/>
    <property type="evidence" value="ECO:0007669"/>
    <property type="project" value="TreeGrafter"/>
</dbReference>
<dbReference type="InterPro" id="IPR036688">
    <property type="entry name" value="MoeA_C_domain_IV_sf"/>
</dbReference>
<keyword evidence="3" id="KW-0460">Magnesium</keyword>
<dbReference type="Gene3D" id="2.170.190.11">
    <property type="entry name" value="Molybdopterin biosynthesis moea protein, domain 3"/>
    <property type="match status" value="1"/>
</dbReference>
<dbReference type="SUPFAM" id="SSF63867">
    <property type="entry name" value="MoeA C-terminal domain-like"/>
    <property type="match status" value="1"/>
</dbReference>
<dbReference type="GO" id="GO:0061598">
    <property type="term" value="F:molybdopterin adenylyltransferase activity"/>
    <property type="evidence" value="ECO:0007669"/>
    <property type="project" value="UniProtKB-UniRule"/>
</dbReference>
<comment type="similarity">
    <text evidence="3">Belongs to the MoeA family.</text>
</comment>
<feature type="domain" description="MoaB/Mog" evidence="4">
    <location>
        <begin position="204"/>
        <end position="347"/>
    </location>
</feature>
<name>A0A1E3BGZ0_ASPCR</name>
<reference evidence="5 6" key="1">
    <citation type="journal article" date="2016" name="BMC Genomics">
        <title>Comparative genomic and transcriptomic analyses of the Fuzhuan brick tea-fermentation fungus Aspergillus cristatus.</title>
        <authorList>
            <person name="Ge Y."/>
            <person name="Wang Y."/>
            <person name="Liu Y."/>
            <person name="Tan Y."/>
            <person name="Ren X."/>
            <person name="Zhang X."/>
            <person name="Hyde K.D."/>
            <person name="Liu Y."/>
            <person name="Liu Z."/>
        </authorList>
    </citation>
    <scope>NUCLEOTIDE SEQUENCE [LARGE SCALE GENOMIC DNA]</scope>
    <source>
        <strain evidence="5 6">GZAAS20.1005</strain>
    </source>
</reference>
<dbReference type="Gene3D" id="3.40.980.10">
    <property type="entry name" value="MoaB/Mog-like domain"/>
    <property type="match status" value="1"/>
</dbReference>
<dbReference type="SMART" id="SM00852">
    <property type="entry name" value="MoCF_biosynth"/>
    <property type="match status" value="1"/>
</dbReference>
<evidence type="ECO:0000256" key="2">
    <source>
        <dbReference type="ARBA" id="ARBA00012509"/>
    </source>
</evidence>
<dbReference type="InterPro" id="IPR001453">
    <property type="entry name" value="MoaB/Mog_dom"/>
</dbReference>
<keyword evidence="3" id="KW-0479">Metal-binding</keyword>
<dbReference type="CDD" id="cd00887">
    <property type="entry name" value="MoeA"/>
    <property type="match status" value="1"/>
</dbReference>
<keyword evidence="6" id="KW-1185">Reference proteome</keyword>
<dbReference type="InterPro" id="IPR005110">
    <property type="entry name" value="MoeA_linker/N"/>
</dbReference>
<dbReference type="GO" id="GO:0046872">
    <property type="term" value="F:metal ion binding"/>
    <property type="evidence" value="ECO:0007669"/>
    <property type="project" value="UniProtKB-UniRule"/>
</dbReference>
<dbReference type="GO" id="GO:0005524">
    <property type="term" value="F:ATP binding"/>
    <property type="evidence" value="ECO:0007669"/>
    <property type="project" value="UniProtKB-UniRule"/>
</dbReference>
<organism evidence="5 6">
    <name type="scientific">Aspergillus cristatus</name>
    <name type="common">Chinese Fuzhuan brick tea-fermentation fungus</name>
    <name type="synonym">Eurotium cristatum</name>
    <dbReference type="NCBI Taxonomy" id="573508"/>
    <lineage>
        <taxon>Eukaryota</taxon>
        <taxon>Fungi</taxon>
        <taxon>Dikarya</taxon>
        <taxon>Ascomycota</taxon>
        <taxon>Pezizomycotina</taxon>
        <taxon>Eurotiomycetes</taxon>
        <taxon>Eurotiomycetidae</taxon>
        <taxon>Eurotiales</taxon>
        <taxon>Aspergillaceae</taxon>
        <taxon>Aspergillus</taxon>
        <taxon>Aspergillus subgen. Aspergillus</taxon>
    </lineage>
</organism>
<evidence type="ECO:0000313" key="6">
    <source>
        <dbReference type="Proteomes" id="UP000094569"/>
    </source>
</evidence>
<comment type="pathway">
    <text evidence="3">Cofactor biosynthesis; molybdopterin biosynthesis.</text>
</comment>
<evidence type="ECO:0000256" key="3">
    <source>
        <dbReference type="RuleBase" id="RU365090"/>
    </source>
</evidence>
<dbReference type="UniPathway" id="UPA00344"/>
<comment type="cofactor">
    <cofactor evidence="3">
        <name>Mg(2+)</name>
        <dbReference type="ChEBI" id="CHEBI:18420"/>
    </cofactor>
</comment>
<dbReference type="AlphaFoldDB" id="A0A1E3BGZ0"/>
<dbReference type="InterPro" id="IPR036135">
    <property type="entry name" value="MoeA_linker/N_sf"/>
</dbReference>
<keyword evidence="3" id="KW-0808">Transferase</keyword>
<dbReference type="FunFam" id="2.170.190.11:FF:000006">
    <property type="entry name" value="Molybdopterin molybdenumtransferase"/>
    <property type="match status" value="1"/>
</dbReference>
<dbReference type="Gene3D" id="2.40.340.10">
    <property type="entry name" value="MoeA, C-terminal, domain IV"/>
    <property type="match status" value="1"/>
</dbReference>
<dbReference type="OrthoDB" id="6777263at2759"/>
<gene>
    <name evidence="5" type="ORF">SI65_04641</name>
</gene>
<dbReference type="InterPro" id="IPR038987">
    <property type="entry name" value="MoeA-like"/>
</dbReference>
<dbReference type="GO" id="GO:0061599">
    <property type="term" value="F:molybdopterin molybdotransferase activity"/>
    <property type="evidence" value="ECO:0007669"/>
    <property type="project" value="UniProtKB-UniRule"/>
</dbReference>
<dbReference type="Pfam" id="PF03453">
    <property type="entry name" value="MoeA_N"/>
    <property type="match status" value="1"/>
</dbReference>
<dbReference type="EC" id="2.7.7.75" evidence="2"/>
<dbReference type="Proteomes" id="UP000094569">
    <property type="component" value="Unassembled WGS sequence"/>
</dbReference>
<comment type="similarity">
    <text evidence="1">In the C-terminal section; belongs to the MoeA family.</text>
</comment>
<comment type="function">
    <text evidence="3">Catalyzes two steps in the biosynthesis of the molybdenum cofactor. In the first step, molybdopterin is adenylated. Subsequently, molybdate is inserted into adenylated molybdopterin and AMP is released.</text>
</comment>
<accession>A0A1E3BGZ0</accession>
<dbReference type="VEuPathDB" id="FungiDB:SI65_04641"/>
<keyword evidence="3" id="KW-0501">Molybdenum cofactor biosynthesis</keyword>
<dbReference type="Pfam" id="PF00994">
    <property type="entry name" value="MoCF_biosynth"/>
    <property type="match status" value="1"/>
</dbReference>
<sequence>MPSYHEALGLLTTEAQHAPPTTERVPLCDALNRVSKCTYSSPSSNPKHDTSAMDGYALNSAATKTASPSTPIIFHVAGTTAAGDLPMVISGEPDSDALVYPCVEIMTGARFPEAIEGDHRPFDACVKLEDVEVLVGKGERPSGNWYIQVVKPVDASQNRRVAGTDFAEGDAVVRAGERIRPRHVMALAAVGVREVEVTRRVRVGVFSTGNELSADARSRLHDVNGPYVMTCLRDWGVDVDFLGVLDDGAEKMVSALESRLRDHKYDIIISTGGVSTGRFDLIPAALEDLVARVIFHKIPIRPGQPALFAKIPVPDADGPETAFFGMPGNPVASAACLRFLVLPYIERLQGKSPESAIKATIRRDHKEPQTNGTTKYDTNRFGTLVSKCPSDKDVFRLGIFRRQPTSESDVTLINDHSPGKIKPFLESNCWIHIPQDKTELHEGDTIDVFLNE</sequence>
<evidence type="ECO:0000256" key="1">
    <source>
        <dbReference type="ARBA" id="ARBA00008339"/>
    </source>
</evidence>